<dbReference type="EMBL" id="GEBQ01030603">
    <property type="protein sequence ID" value="JAT09374.1"/>
    <property type="molecule type" value="Transcribed_RNA"/>
</dbReference>
<evidence type="ECO:0000256" key="1">
    <source>
        <dbReference type="SAM" id="MobiDB-lite"/>
    </source>
</evidence>
<feature type="compositionally biased region" description="Basic and acidic residues" evidence="1">
    <location>
        <begin position="93"/>
        <end position="104"/>
    </location>
</feature>
<dbReference type="InterPro" id="IPR019607">
    <property type="entry name" value="Putative_zinc-finger_domain"/>
</dbReference>
<protein>
    <recommendedName>
        <fullName evidence="2">Putative zinc-finger domain-containing protein</fullName>
    </recommendedName>
</protein>
<reference evidence="3" key="1">
    <citation type="submission" date="2015-11" db="EMBL/GenBank/DDBJ databases">
        <title>De novo transcriptome assembly of four potential Pierce s Disease insect vectors from Arizona vineyards.</title>
        <authorList>
            <person name="Tassone E.E."/>
        </authorList>
    </citation>
    <scope>NUCLEOTIDE SEQUENCE</scope>
</reference>
<feature type="compositionally biased region" description="Polar residues" evidence="1">
    <location>
        <begin position="143"/>
        <end position="153"/>
    </location>
</feature>
<feature type="region of interest" description="Disordered" evidence="1">
    <location>
        <begin position="93"/>
        <end position="119"/>
    </location>
</feature>
<feature type="domain" description="Putative zinc-finger" evidence="2">
    <location>
        <begin position="341"/>
        <end position="359"/>
    </location>
</feature>
<evidence type="ECO:0000259" key="2">
    <source>
        <dbReference type="Pfam" id="PF10650"/>
    </source>
</evidence>
<feature type="region of interest" description="Disordered" evidence="1">
    <location>
        <begin position="285"/>
        <end position="310"/>
    </location>
</feature>
<dbReference type="Pfam" id="PF10650">
    <property type="entry name" value="zf-C3H1"/>
    <property type="match status" value="1"/>
</dbReference>
<organism evidence="3">
    <name type="scientific">Graphocephala atropunctata</name>
    <dbReference type="NCBI Taxonomy" id="36148"/>
    <lineage>
        <taxon>Eukaryota</taxon>
        <taxon>Metazoa</taxon>
        <taxon>Ecdysozoa</taxon>
        <taxon>Arthropoda</taxon>
        <taxon>Hexapoda</taxon>
        <taxon>Insecta</taxon>
        <taxon>Pterygota</taxon>
        <taxon>Neoptera</taxon>
        <taxon>Paraneoptera</taxon>
        <taxon>Hemiptera</taxon>
        <taxon>Auchenorrhyncha</taxon>
        <taxon>Membracoidea</taxon>
        <taxon>Cicadellidae</taxon>
        <taxon>Cicadellinae</taxon>
        <taxon>Cicadellini</taxon>
        <taxon>Graphocephala</taxon>
    </lineage>
</organism>
<feature type="compositionally biased region" description="Basic and acidic residues" evidence="1">
    <location>
        <begin position="154"/>
        <end position="167"/>
    </location>
</feature>
<gene>
    <name evidence="3" type="ORF">g.10706</name>
</gene>
<dbReference type="AlphaFoldDB" id="A0A1B6KDW7"/>
<feature type="compositionally biased region" description="Polar residues" evidence="1">
    <location>
        <begin position="299"/>
        <end position="310"/>
    </location>
</feature>
<name>A0A1B6KDW7_9HEMI</name>
<feature type="compositionally biased region" description="Polar residues" evidence="1">
    <location>
        <begin position="212"/>
        <end position="229"/>
    </location>
</feature>
<feature type="region of interest" description="Disordered" evidence="1">
    <location>
        <begin position="212"/>
        <end position="238"/>
    </location>
</feature>
<accession>A0A1B6KDW7</accession>
<evidence type="ECO:0000313" key="3">
    <source>
        <dbReference type="EMBL" id="JAT09374.1"/>
    </source>
</evidence>
<feature type="region of interest" description="Disordered" evidence="1">
    <location>
        <begin position="138"/>
        <end position="175"/>
    </location>
</feature>
<sequence length="362" mass="40186">MGQLEEVKADVDRLRCALQQAEIRLCTLQMGTHQLEQCVDTVYQAVTTRHSRIQWLEGCCEQLGHRLRGPDYQMPTTGKKLLERKMNLVTEKKNHIAKRKESKENNSTQKQPPDLHETNDHQRDCALVSSSVTSASTCTLSSPAQQVLSSSLKVQDERGRDSSEQDPIHSQFSNNSGLIVIGQPLGTVASSEMQSNSSEKASLNAPILYNMSSGDEQSSAMTKENSQDLPRQHLPTKHSTRNLVSNQKTEASIAMKRSISDVSSDFSNASCGRKKLNLDQFAVTSEQSDRIDGLENVPSADTKNSTTSNQKSVMRYKSLLQYRSSINRTVDKTPSSTEAILCPFDLSGKCQDTQCPYLHYPA</sequence>
<proteinExistence type="predicted"/>